<evidence type="ECO:0000256" key="2">
    <source>
        <dbReference type="ARBA" id="ARBA00004749"/>
    </source>
</evidence>
<dbReference type="InterPro" id="IPR036188">
    <property type="entry name" value="FAD/NAD-bd_sf"/>
</dbReference>
<dbReference type="PANTHER" id="PTHR43876">
    <property type="entry name" value="UBIQUINONE BIOSYNTHESIS MONOOXYGENASE COQ6, MITOCHONDRIAL"/>
    <property type="match status" value="1"/>
</dbReference>
<keyword evidence="6" id="KW-0560">Oxidoreductase</keyword>
<comment type="cofactor">
    <cofactor evidence="1">
        <name>FAD</name>
        <dbReference type="ChEBI" id="CHEBI:57692"/>
    </cofactor>
</comment>
<organism evidence="9 10">
    <name type="scientific">Roseibium aestuarii</name>
    <dbReference type="NCBI Taxonomy" id="2600299"/>
    <lineage>
        <taxon>Bacteria</taxon>
        <taxon>Pseudomonadati</taxon>
        <taxon>Pseudomonadota</taxon>
        <taxon>Alphaproteobacteria</taxon>
        <taxon>Hyphomicrobiales</taxon>
        <taxon>Stappiaceae</taxon>
        <taxon>Roseibium</taxon>
    </lineage>
</organism>
<dbReference type="Proteomes" id="UP001597327">
    <property type="component" value="Unassembled WGS sequence"/>
</dbReference>
<dbReference type="Pfam" id="PF01494">
    <property type="entry name" value="FAD_binding_3"/>
    <property type="match status" value="1"/>
</dbReference>
<dbReference type="InterPro" id="IPR051205">
    <property type="entry name" value="UbiH/COQ6_monooxygenase"/>
</dbReference>
<dbReference type="NCBIfam" id="NF005691">
    <property type="entry name" value="PRK07494.1"/>
    <property type="match status" value="1"/>
</dbReference>
<keyword evidence="5" id="KW-0274">FAD</keyword>
<protein>
    <submittedName>
        <fullName evidence="9">UbiH/UbiF family hydroxylase</fullName>
    </submittedName>
</protein>
<evidence type="ECO:0000256" key="5">
    <source>
        <dbReference type="ARBA" id="ARBA00022827"/>
    </source>
</evidence>
<evidence type="ECO:0000256" key="1">
    <source>
        <dbReference type="ARBA" id="ARBA00001974"/>
    </source>
</evidence>
<dbReference type="Gene3D" id="3.50.50.60">
    <property type="entry name" value="FAD/NAD(P)-binding domain"/>
    <property type="match status" value="2"/>
</dbReference>
<dbReference type="PANTHER" id="PTHR43876:SF7">
    <property type="entry name" value="UBIQUINONE BIOSYNTHESIS MONOOXYGENASE COQ6, MITOCHONDRIAL"/>
    <property type="match status" value="1"/>
</dbReference>
<comment type="caution">
    <text evidence="9">The sequence shown here is derived from an EMBL/GenBank/DDBJ whole genome shotgun (WGS) entry which is preliminary data.</text>
</comment>
<sequence>MTDTAALPASDQTLHDIAVIGAGPAGMTAALLLAKAGYGTVLVAPPANLDDGRTTALLSASADLYARLGLWETLAPLTAPLRRMRMIDGTDRLIRAPEVTFDSAELELDAFGYNILNKDLNRTLSEAADAASTLTRVEDTVSSYAFLEDHVVIRLASGGEIRARLCVAADGRRSPAREAAGISVKSWSYPQTAVVLNLAHDQPHNDTSNEFHTPTGPFTLVPLPGRMSSLVCVVSPEDAEPLRAMADEDLALELERRAHSILGKFRIASRPQSYPLSGLTANALAGHRLALIGEAAHVFPPIGAQGLNLGLRDVACLAGHLTPAGSPLADPGADALLKAYEKDRWQDITSRTAAVDALNRSLLTDFLPVQMMRSAGLYLADRLPALRRFLMKEGIAPGQRLKGLPLPFPKAPRLRFPAPKLPRLPR</sequence>
<dbReference type="RefSeq" id="WP_149891845.1">
    <property type="nucleotide sequence ID" value="NZ_JBHUFA010000001.1"/>
</dbReference>
<keyword evidence="10" id="KW-1185">Reference proteome</keyword>
<name>A0ABW4JRS4_9HYPH</name>
<dbReference type="InterPro" id="IPR002938">
    <property type="entry name" value="FAD-bd"/>
</dbReference>
<evidence type="ECO:0000313" key="9">
    <source>
        <dbReference type="EMBL" id="MFD1694289.1"/>
    </source>
</evidence>
<proteinExistence type="inferred from homology"/>
<gene>
    <name evidence="9" type="ORF">ACFSC7_02090</name>
</gene>
<evidence type="ECO:0000256" key="4">
    <source>
        <dbReference type="ARBA" id="ARBA00022630"/>
    </source>
</evidence>
<keyword evidence="4" id="KW-0285">Flavoprotein</keyword>
<dbReference type="EMBL" id="JBHUFA010000001">
    <property type="protein sequence ID" value="MFD1694289.1"/>
    <property type="molecule type" value="Genomic_DNA"/>
</dbReference>
<comment type="pathway">
    <text evidence="2">Cofactor biosynthesis; ubiquinone biosynthesis.</text>
</comment>
<evidence type="ECO:0000256" key="6">
    <source>
        <dbReference type="ARBA" id="ARBA00023002"/>
    </source>
</evidence>
<evidence type="ECO:0000313" key="10">
    <source>
        <dbReference type="Proteomes" id="UP001597327"/>
    </source>
</evidence>
<dbReference type="SUPFAM" id="SSF51905">
    <property type="entry name" value="FAD/NAD(P)-binding domain"/>
    <property type="match status" value="1"/>
</dbReference>
<dbReference type="PRINTS" id="PR00420">
    <property type="entry name" value="RNGMNOXGNASE"/>
</dbReference>
<keyword evidence="7" id="KW-0503">Monooxygenase</keyword>
<feature type="domain" description="FAD-binding" evidence="8">
    <location>
        <begin position="16"/>
        <end position="345"/>
    </location>
</feature>
<reference evidence="10" key="1">
    <citation type="journal article" date="2019" name="Int. J. Syst. Evol. Microbiol.">
        <title>The Global Catalogue of Microorganisms (GCM) 10K type strain sequencing project: providing services to taxonomists for standard genome sequencing and annotation.</title>
        <authorList>
            <consortium name="The Broad Institute Genomics Platform"/>
            <consortium name="The Broad Institute Genome Sequencing Center for Infectious Disease"/>
            <person name="Wu L."/>
            <person name="Ma J."/>
        </authorList>
    </citation>
    <scope>NUCLEOTIDE SEQUENCE [LARGE SCALE GENOMIC DNA]</scope>
    <source>
        <strain evidence="10">JCM 3369</strain>
    </source>
</reference>
<dbReference type="InterPro" id="IPR010971">
    <property type="entry name" value="UbiH/COQ6"/>
</dbReference>
<evidence type="ECO:0000259" key="8">
    <source>
        <dbReference type="Pfam" id="PF01494"/>
    </source>
</evidence>
<dbReference type="NCBIfam" id="TIGR01988">
    <property type="entry name" value="Ubi-OHases"/>
    <property type="match status" value="1"/>
</dbReference>
<comment type="similarity">
    <text evidence="3">Belongs to the UbiH/COQ6 family.</text>
</comment>
<evidence type="ECO:0000256" key="7">
    <source>
        <dbReference type="ARBA" id="ARBA00023033"/>
    </source>
</evidence>
<accession>A0ABW4JRS4</accession>
<evidence type="ECO:0000256" key="3">
    <source>
        <dbReference type="ARBA" id="ARBA00005349"/>
    </source>
</evidence>